<sequence>MKKQLNQAIAGFTLIEMMVVIAIIGILAAIATPSFLGMLSRQRVNAAQAEALTVLREAQANAKREKRIWQACFRDDGTRVTWSVQPAVNETDNCIAPGAGGSIPATWNSMAQEDSNVIAIDTTNTNMRASGTNTYGVKYQYKGLLVEDPPQLQSNGGPVRITFGLRNSQGQQGVIDGSRRCVFVQTLLGAIRAGSNNECQQ</sequence>
<keyword evidence="1" id="KW-0472">Membrane</keyword>
<dbReference type="SUPFAM" id="SSF54523">
    <property type="entry name" value="Pili subunits"/>
    <property type="match status" value="1"/>
</dbReference>
<gene>
    <name evidence="2" type="primary">hpsD</name>
</gene>
<reference evidence="2" key="1">
    <citation type="journal article" date="2014" name="Life">
        <title>Cellular Dynamics Drives the Emergence of Supracellular Structure in the Cyanobacterium, Phormidium sp. KS.</title>
        <authorList>
            <person name="Sato N."/>
            <person name="Katsumata Y."/>
            <person name="Sato K."/>
            <person name="Tajima N."/>
        </authorList>
    </citation>
    <scope>NUCLEOTIDE SEQUENCE</scope>
    <source>
        <strain evidence="2">KS</strain>
    </source>
</reference>
<dbReference type="PANTHER" id="PTHR30093">
    <property type="entry name" value="GENERAL SECRETION PATHWAY PROTEIN G"/>
    <property type="match status" value="1"/>
</dbReference>
<keyword evidence="1" id="KW-0812">Transmembrane</keyword>
<dbReference type="AlphaFoldDB" id="A0A3G9CMX3"/>
<organism evidence="2">
    <name type="scientific">Phormidium sp. KS</name>
    <dbReference type="NCBI Taxonomy" id="654446"/>
    <lineage>
        <taxon>Bacteria</taxon>
        <taxon>Bacillati</taxon>
        <taxon>Cyanobacteriota</taxon>
        <taxon>Cyanophyceae</taxon>
        <taxon>Oscillatoriophycideae</taxon>
        <taxon>Oscillatoriales</taxon>
        <taxon>Oscillatoriaceae</taxon>
        <taxon>Phormidium</taxon>
    </lineage>
</organism>
<dbReference type="Pfam" id="PF07963">
    <property type="entry name" value="N_methyl"/>
    <property type="match status" value="1"/>
</dbReference>
<dbReference type="InterPro" id="IPR045584">
    <property type="entry name" value="Pilin-like"/>
</dbReference>
<keyword evidence="1" id="KW-1133">Transmembrane helix</keyword>
<dbReference type="PROSITE" id="PS00409">
    <property type="entry name" value="PROKAR_NTER_METHYL"/>
    <property type="match status" value="1"/>
</dbReference>
<dbReference type="InterPro" id="IPR012902">
    <property type="entry name" value="N_methyl_site"/>
</dbReference>
<dbReference type="EMBL" id="AB992256">
    <property type="protein sequence ID" value="BAP91654.1"/>
    <property type="molecule type" value="Genomic_DNA"/>
</dbReference>
<evidence type="ECO:0000256" key="1">
    <source>
        <dbReference type="SAM" id="Phobius"/>
    </source>
</evidence>
<feature type="transmembrane region" description="Helical" evidence="1">
    <location>
        <begin position="12"/>
        <end position="36"/>
    </location>
</feature>
<dbReference type="NCBIfam" id="TIGR02532">
    <property type="entry name" value="IV_pilin_GFxxxE"/>
    <property type="match status" value="1"/>
</dbReference>
<name>A0A3G9CMX3_9CYAN</name>
<dbReference type="Gene3D" id="3.30.700.10">
    <property type="entry name" value="Glycoprotein, Type 4 Pilin"/>
    <property type="match status" value="1"/>
</dbReference>
<accession>A0A3G9CMX3</accession>
<proteinExistence type="predicted"/>
<protein>
    <submittedName>
        <fullName evidence="2">Type IV pilin protein</fullName>
    </submittedName>
</protein>
<evidence type="ECO:0000313" key="2">
    <source>
        <dbReference type="EMBL" id="BAP91654.1"/>
    </source>
</evidence>